<dbReference type="OMA" id="DTYSYPS"/>
<feature type="compositionally biased region" description="Basic and acidic residues" evidence="1">
    <location>
        <begin position="514"/>
        <end position="525"/>
    </location>
</feature>
<feature type="compositionally biased region" description="Polar residues" evidence="1">
    <location>
        <begin position="971"/>
        <end position="987"/>
    </location>
</feature>
<sequence length="1226" mass="133168">MAEKRHLEAVGSVTYSKLPRLAADPGHLLAAGSCRLNALPGYPLENHYSYKGSYFAYPLQCHESTKSLAPWMSTEAYTRCATNAANQQLMAEKALHKLYRPEAESFHPQGKSLGHRKGSECMAPEVLTVSEKWTDYMGHVGLVQQNWMPSCPVQPALRATPGFPTLAAPKPVYRNHSYCTELGYSPKGSFALGMQVENVPKQSPGADWALPASGPTRCGETSSYDPGVAKKSLVTGSRFLPVHQGSKEAAFSPFRKVFESCQGAPDTSVLEATYPAAYNCWKTAPDPHRDSPSKQAWPKVSLPASPLAASQSLTHSDKSSACYPFPSYPLLSPEQMILYQQSYAQVEKPNALFAWPACKELGSSGGEHPQLLPGSYFSPVPRNYYPHPLDTYLYPSIGHPPVPPSGFQPSEEREQQRNLRTKLDSLQEIPTSACSLPEKASYCGSSSGKDALLGCGEGDQVAKVASESFPNKWLVPQSEAVQTRRSCEKLPGHFGEFGQMPEAGCGAAVGPSEKASDREKERSYTPKEAASASEGKKRSAEAHRAEPGACVVVSDSLIAPRDSSYPKEDLLKNTLKGSVSPAEERTRDTERGAGPGLPSSPPMPVIHNVFSLAPYQEYLEGSVASVEMPLSKRCRAEERSSDNAGKCAENQDSPWQDSAAPLGKETAPHARKEVGQGDISSNCVGEEKGSRGYGEIWENYAIKHAPPNGPGPSLSVPVDCGHDRIGEITQGDCALDLRFKGEDLTEPPSFQKSPGKTEDAGREMSKSKAEETGENPAKEASQGTECQTSELTMKGGSGTKNHFHSSGAFLFKKFRILKSHTAGAGSVMQNVSSSYQISAKIAALANDVHMKPGPKQAATQQKSPSVQQSSHQVVTHQNSSMVQQSSHRAVTHQNSSTVQQSSPQVVPPQNSPVVQQNSRQAVTQQNSAPVKDDFYHHPLALQKSLPVQQSLHHAGAQSEVSFFLQNCFDTNSPDSSKPERVSQQADSPASGEAQGLLSTNSKSFGKQPSPMQYFTALHTSICSIISSTVSASSSEQLKEWLKIAETSGQAKEKAVAPAKHRSEGRASETLKEIWLTFKDMSSCFTKLLSQLKTFLFTRTCPFPHVVRAGTIFIPIHVVKETLFPNLSSTSVDHILQDHKVELRPTTLSEEKLLRDPDLKGCTLRMLKLLALKQLPDIYPDLLSLHWIYCVKQQLCDLTMDSSIRTPSEDHLKATRCLQNPDLSAGA</sequence>
<feature type="region of interest" description="Disordered" evidence="1">
    <location>
        <begin position="504"/>
        <end position="546"/>
    </location>
</feature>
<feature type="compositionally biased region" description="Basic and acidic residues" evidence="1">
    <location>
        <begin position="755"/>
        <end position="771"/>
    </location>
</feature>
<feature type="compositionally biased region" description="Low complexity" evidence="1">
    <location>
        <begin position="860"/>
        <end position="880"/>
    </location>
</feature>
<evidence type="ECO:0000313" key="3">
    <source>
        <dbReference type="Proteomes" id="UP000694421"/>
    </source>
</evidence>
<dbReference type="Ensembl" id="ENSSMRT00000012326.1">
    <property type="protein sequence ID" value="ENSSMRP00000010581.1"/>
    <property type="gene ID" value="ENSSMRG00000008374.1"/>
</dbReference>
<evidence type="ECO:0000256" key="1">
    <source>
        <dbReference type="SAM" id="MobiDB-lite"/>
    </source>
</evidence>
<dbReference type="GeneTree" id="ENSGT00390000002672"/>
<evidence type="ECO:0000313" key="2">
    <source>
        <dbReference type="Ensembl" id="ENSSMRP00000010581.1"/>
    </source>
</evidence>
<feature type="region of interest" description="Disordered" evidence="1">
    <location>
        <begin position="562"/>
        <end position="602"/>
    </location>
</feature>
<dbReference type="AlphaFoldDB" id="A0A8D0BNC7"/>
<dbReference type="Proteomes" id="UP000694421">
    <property type="component" value="Unplaced"/>
</dbReference>
<feature type="compositionally biased region" description="Polar residues" evidence="1">
    <location>
        <begin position="781"/>
        <end position="791"/>
    </location>
</feature>
<dbReference type="PANTHER" id="PTHR28422:SF1">
    <property type="entry name" value="SIMILAR TO HUMAN CHROMOSOME 15 OPEN READING FRAME 39"/>
    <property type="match status" value="1"/>
</dbReference>
<feature type="region of interest" description="Disordered" evidence="1">
    <location>
        <begin position="637"/>
        <end position="687"/>
    </location>
</feature>
<dbReference type="InterPro" id="IPR037656">
    <property type="entry name" value="DUF5525"/>
</dbReference>
<feature type="compositionally biased region" description="Low complexity" evidence="1">
    <location>
        <begin position="893"/>
        <end position="904"/>
    </location>
</feature>
<feature type="compositionally biased region" description="Basic and acidic residues" evidence="1">
    <location>
        <begin position="534"/>
        <end position="546"/>
    </location>
</feature>
<dbReference type="Pfam" id="PF17663">
    <property type="entry name" value="DUF5525"/>
    <property type="match status" value="3"/>
</dbReference>
<protein>
    <submittedName>
        <fullName evidence="2">Chromosome 15 open reading frame 39</fullName>
    </submittedName>
</protein>
<keyword evidence="3" id="KW-1185">Reference proteome</keyword>
<feature type="region of interest" description="Disordered" evidence="1">
    <location>
        <begin position="742"/>
        <end position="799"/>
    </location>
</feature>
<reference evidence="2" key="2">
    <citation type="submission" date="2025-09" db="UniProtKB">
        <authorList>
            <consortium name="Ensembl"/>
        </authorList>
    </citation>
    <scope>IDENTIFICATION</scope>
</reference>
<accession>A0A8D0BNC7</accession>
<organism evidence="2 3">
    <name type="scientific">Salvator merianae</name>
    <name type="common">Argentine black and white tegu</name>
    <name type="synonym">Tupinambis merianae</name>
    <dbReference type="NCBI Taxonomy" id="96440"/>
    <lineage>
        <taxon>Eukaryota</taxon>
        <taxon>Metazoa</taxon>
        <taxon>Chordata</taxon>
        <taxon>Craniata</taxon>
        <taxon>Vertebrata</taxon>
        <taxon>Euteleostomi</taxon>
        <taxon>Lepidosauria</taxon>
        <taxon>Squamata</taxon>
        <taxon>Bifurcata</taxon>
        <taxon>Unidentata</taxon>
        <taxon>Episquamata</taxon>
        <taxon>Laterata</taxon>
        <taxon>Teiioidea</taxon>
        <taxon>Teiidae</taxon>
        <taxon>Salvator</taxon>
    </lineage>
</organism>
<feature type="compositionally biased region" description="Basic and acidic residues" evidence="1">
    <location>
        <begin position="582"/>
        <end position="591"/>
    </location>
</feature>
<name>A0A8D0BNC7_SALMN</name>
<feature type="compositionally biased region" description="Basic and acidic residues" evidence="1">
    <location>
        <begin position="666"/>
        <end position="675"/>
    </location>
</feature>
<feature type="compositionally biased region" description="Polar residues" evidence="1">
    <location>
        <begin position="881"/>
        <end position="892"/>
    </location>
</feature>
<feature type="region of interest" description="Disordered" evidence="1">
    <location>
        <begin position="971"/>
        <end position="1004"/>
    </location>
</feature>
<feature type="region of interest" description="Disordered" evidence="1">
    <location>
        <begin position="851"/>
        <end position="926"/>
    </location>
</feature>
<proteinExistence type="predicted"/>
<reference evidence="2" key="1">
    <citation type="submission" date="2025-08" db="UniProtKB">
        <authorList>
            <consortium name="Ensembl"/>
        </authorList>
    </citation>
    <scope>IDENTIFICATION</scope>
</reference>
<dbReference type="PANTHER" id="PTHR28422">
    <property type="entry name" value="SIMILAR TO HUMAN CHROMOSOME 15 OPEN READING FRAME 39"/>
    <property type="match status" value="1"/>
</dbReference>